<evidence type="ECO:0000313" key="2">
    <source>
        <dbReference type="EMBL" id="EXA31072.1"/>
    </source>
</evidence>
<organism evidence="2">
    <name type="scientific">Fusarium oxysporum f. sp. pisi HDV247</name>
    <dbReference type="NCBI Taxonomy" id="1080344"/>
    <lineage>
        <taxon>Eukaryota</taxon>
        <taxon>Fungi</taxon>
        <taxon>Dikarya</taxon>
        <taxon>Ascomycota</taxon>
        <taxon>Pezizomycotina</taxon>
        <taxon>Sordariomycetes</taxon>
        <taxon>Hypocreomycetidae</taxon>
        <taxon>Hypocreales</taxon>
        <taxon>Nectriaceae</taxon>
        <taxon>Fusarium</taxon>
        <taxon>Fusarium oxysporum species complex</taxon>
    </lineage>
</organism>
<dbReference type="Proteomes" id="UP000030751">
    <property type="component" value="Unassembled WGS sequence"/>
</dbReference>
<dbReference type="HOGENOM" id="CLU_1304904_0_0_1"/>
<feature type="region of interest" description="Disordered" evidence="1">
    <location>
        <begin position="34"/>
        <end position="58"/>
    </location>
</feature>
<protein>
    <recommendedName>
        <fullName evidence="3">FAR1 domain-containing protein</fullName>
    </recommendedName>
</protein>
<dbReference type="OrthoDB" id="5099190at2759"/>
<feature type="region of interest" description="Disordered" evidence="1">
    <location>
        <begin position="99"/>
        <end position="131"/>
    </location>
</feature>
<dbReference type="AlphaFoldDB" id="W9NM39"/>
<proteinExistence type="predicted"/>
<feature type="region of interest" description="Disordered" evidence="1">
    <location>
        <begin position="191"/>
        <end position="211"/>
    </location>
</feature>
<name>W9NM39_FUSOX</name>
<sequence>MGLRFDQEIHLSNDFPTQGGRPQQVRIPIPGLEIDKLNSCSPPQPAQEQSSPPRPQFQSALSLVREAIGTDRRLTLELVRSYEQVRQWRERWGYSPLSSDALESPPPYSPPQDRHFPTIASSPLPDHSSSPVPDAIPNPLIPGDPAPSAEVLFEWVNTFAKANGFGIVRRNTHSYKGRRIRYTFQCDRFGEPAPSQGAGLRRRKSRKCGCK</sequence>
<reference evidence="2" key="2">
    <citation type="submission" date="2012-05" db="EMBL/GenBank/DDBJ databases">
        <title>Annotation of the Genome Sequence of Fusarium oxysporum HDV247.</title>
        <authorList>
            <consortium name="The Broad Institute Genomics Platform"/>
            <person name="Ma L.-J."/>
            <person name="Corby-Kistler H."/>
            <person name="Broz K."/>
            <person name="Gale L.R."/>
            <person name="Jonkers W."/>
            <person name="O'Donnell K."/>
            <person name="Ploetz R."/>
            <person name="Steinberg C."/>
            <person name="Schwartz D.C."/>
            <person name="VanEtten H."/>
            <person name="Zhou S."/>
            <person name="Young S.K."/>
            <person name="Zeng Q."/>
            <person name="Gargeya S."/>
            <person name="Fitzgerald M."/>
            <person name="Abouelleil A."/>
            <person name="Alvarado L."/>
            <person name="Chapman S.B."/>
            <person name="Gainer-Dewar J."/>
            <person name="Goldberg J."/>
            <person name="Griggs A."/>
            <person name="Gujja S."/>
            <person name="Hansen M."/>
            <person name="Howarth C."/>
            <person name="Imamovic A."/>
            <person name="Ireland A."/>
            <person name="Larimer J."/>
            <person name="McCowan C."/>
            <person name="Murphy C."/>
            <person name="Pearson M."/>
            <person name="Poon T.W."/>
            <person name="Priest M."/>
            <person name="Roberts A."/>
            <person name="Saif S."/>
            <person name="Shea T."/>
            <person name="Sykes S."/>
            <person name="Wortman J."/>
            <person name="Nusbaum C."/>
            <person name="Birren B."/>
        </authorList>
    </citation>
    <scope>NUCLEOTIDE SEQUENCE</scope>
    <source>
        <strain evidence="2">HDV247</strain>
    </source>
</reference>
<reference evidence="2" key="1">
    <citation type="submission" date="2011-10" db="EMBL/GenBank/DDBJ databases">
        <title>The Genome Sequence of Fusarium oxysporum HDV247.</title>
        <authorList>
            <consortium name="The Broad Institute Genome Sequencing Platform"/>
            <person name="Ma L.-J."/>
            <person name="Gale L.R."/>
            <person name="Schwartz D.C."/>
            <person name="Zhou S."/>
            <person name="Corby-Kistler H."/>
            <person name="Young S.K."/>
            <person name="Zeng Q."/>
            <person name="Gargeya S."/>
            <person name="Fitzgerald M."/>
            <person name="Haas B."/>
            <person name="Abouelleil A."/>
            <person name="Alvarado L."/>
            <person name="Arachchi H.M."/>
            <person name="Berlin A."/>
            <person name="Brown A."/>
            <person name="Chapman S.B."/>
            <person name="Chen Z."/>
            <person name="Dunbar C."/>
            <person name="Freedman E."/>
            <person name="Gearin G."/>
            <person name="Goldberg J."/>
            <person name="Griggs A."/>
            <person name="Gujja S."/>
            <person name="Heiman D."/>
            <person name="Howarth C."/>
            <person name="Larson L."/>
            <person name="Lui A."/>
            <person name="MacDonald P.J.P."/>
            <person name="Montmayeur A."/>
            <person name="Murphy C."/>
            <person name="Neiman D."/>
            <person name="Pearson M."/>
            <person name="Priest M."/>
            <person name="Roberts A."/>
            <person name="Saif S."/>
            <person name="Shea T."/>
            <person name="Shenoy N."/>
            <person name="Sisk P."/>
            <person name="Stolte C."/>
            <person name="Sykes S."/>
            <person name="Wortman J."/>
            <person name="Nusbaum C."/>
            <person name="Birren B."/>
        </authorList>
    </citation>
    <scope>NUCLEOTIDE SEQUENCE [LARGE SCALE GENOMIC DNA]</scope>
    <source>
        <strain evidence="2">HDV247</strain>
    </source>
</reference>
<gene>
    <name evidence="2" type="ORF">FOVG_17625</name>
</gene>
<evidence type="ECO:0000256" key="1">
    <source>
        <dbReference type="SAM" id="MobiDB-lite"/>
    </source>
</evidence>
<accession>W9NM39</accession>
<evidence type="ECO:0008006" key="3">
    <source>
        <dbReference type="Google" id="ProtNLM"/>
    </source>
</evidence>
<feature type="compositionally biased region" description="Basic residues" evidence="1">
    <location>
        <begin position="200"/>
        <end position="211"/>
    </location>
</feature>
<dbReference type="EMBL" id="JH651025">
    <property type="protein sequence ID" value="EXA31072.1"/>
    <property type="molecule type" value="Genomic_DNA"/>
</dbReference>